<dbReference type="Proteomes" id="UP000316079">
    <property type="component" value="Unassembled WGS sequence"/>
</dbReference>
<sequence>MPRFNGENICITGCYLLPSEANVPLRIPPQLTDGPPPIMPFVGLSHVASERGMRFTLFFSTEGSSWQHRSKSKQILHIPGILISSLHHFCLRRLQSAPPLPSSPPPPIYHPVISLERGELIKAEVMPQ</sequence>
<accession>A0A553NGC6</accession>
<dbReference type="AlphaFoldDB" id="A0A553NGC6"/>
<organism evidence="1 2">
    <name type="scientific">Danionella cerebrum</name>
    <dbReference type="NCBI Taxonomy" id="2873325"/>
    <lineage>
        <taxon>Eukaryota</taxon>
        <taxon>Metazoa</taxon>
        <taxon>Chordata</taxon>
        <taxon>Craniata</taxon>
        <taxon>Vertebrata</taxon>
        <taxon>Euteleostomi</taxon>
        <taxon>Actinopterygii</taxon>
        <taxon>Neopterygii</taxon>
        <taxon>Teleostei</taxon>
        <taxon>Ostariophysi</taxon>
        <taxon>Cypriniformes</taxon>
        <taxon>Danionidae</taxon>
        <taxon>Danioninae</taxon>
        <taxon>Danionella</taxon>
    </lineage>
</organism>
<protein>
    <submittedName>
        <fullName evidence="1">Uncharacterized protein</fullName>
    </submittedName>
</protein>
<reference evidence="1 2" key="1">
    <citation type="journal article" date="2019" name="Sci. Data">
        <title>Hybrid genome assembly and annotation of Danionella translucida.</title>
        <authorList>
            <person name="Kadobianskyi M."/>
            <person name="Schulze L."/>
            <person name="Schuelke M."/>
            <person name="Judkewitz B."/>
        </authorList>
    </citation>
    <scope>NUCLEOTIDE SEQUENCE [LARGE SCALE GENOMIC DNA]</scope>
    <source>
        <strain evidence="1 2">Bolton</strain>
    </source>
</reference>
<proteinExistence type="predicted"/>
<evidence type="ECO:0000313" key="1">
    <source>
        <dbReference type="EMBL" id="TRY64496.1"/>
    </source>
</evidence>
<keyword evidence="2" id="KW-1185">Reference proteome</keyword>
<dbReference type="EMBL" id="SRMA01026995">
    <property type="protein sequence ID" value="TRY64496.1"/>
    <property type="molecule type" value="Genomic_DNA"/>
</dbReference>
<gene>
    <name evidence="1" type="ORF">DNTS_017164</name>
</gene>
<comment type="caution">
    <text evidence="1">The sequence shown here is derived from an EMBL/GenBank/DDBJ whole genome shotgun (WGS) entry which is preliminary data.</text>
</comment>
<evidence type="ECO:0000313" key="2">
    <source>
        <dbReference type="Proteomes" id="UP000316079"/>
    </source>
</evidence>
<name>A0A553NGC6_9TELE</name>